<keyword evidence="13" id="KW-0418">Kinase</keyword>
<feature type="transmembrane region" description="Helical" evidence="12">
    <location>
        <begin position="119"/>
        <end position="140"/>
    </location>
</feature>
<dbReference type="AlphaFoldDB" id="A0A2U1PYU1"/>
<keyword evidence="8 12" id="KW-1133">Transmembrane helix</keyword>
<comment type="catalytic activity">
    <reaction evidence="10">
        <text>L-threonyl-[protein] + ATP = O-phospho-L-threonyl-[protein] + ADP + H(+)</text>
        <dbReference type="Rhea" id="RHEA:46608"/>
        <dbReference type="Rhea" id="RHEA-COMP:11060"/>
        <dbReference type="Rhea" id="RHEA-COMP:11605"/>
        <dbReference type="ChEBI" id="CHEBI:15378"/>
        <dbReference type="ChEBI" id="CHEBI:30013"/>
        <dbReference type="ChEBI" id="CHEBI:30616"/>
        <dbReference type="ChEBI" id="CHEBI:61977"/>
        <dbReference type="ChEBI" id="CHEBI:456216"/>
        <dbReference type="EC" id="2.7.11.1"/>
    </reaction>
</comment>
<organism evidence="13 14">
    <name type="scientific">Artemisia annua</name>
    <name type="common">Sweet wormwood</name>
    <dbReference type="NCBI Taxonomy" id="35608"/>
    <lineage>
        <taxon>Eukaryota</taxon>
        <taxon>Viridiplantae</taxon>
        <taxon>Streptophyta</taxon>
        <taxon>Embryophyta</taxon>
        <taxon>Tracheophyta</taxon>
        <taxon>Spermatophyta</taxon>
        <taxon>Magnoliopsida</taxon>
        <taxon>eudicotyledons</taxon>
        <taxon>Gunneridae</taxon>
        <taxon>Pentapetalae</taxon>
        <taxon>asterids</taxon>
        <taxon>campanulids</taxon>
        <taxon>Asterales</taxon>
        <taxon>Asteraceae</taxon>
        <taxon>Asteroideae</taxon>
        <taxon>Anthemideae</taxon>
        <taxon>Artemisiinae</taxon>
        <taxon>Artemisia</taxon>
    </lineage>
</organism>
<dbReference type="InterPro" id="IPR047117">
    <property type="entry name" value="PERK1-13-like"/>
</dbReference>
<dbReference type="STRING" id="35608.A0A2U1PYU1"/>
<evidence type="ECO:0000256" key="7">
    <source>
        <dbReference type="ARBA" id="ARBA00022840"/>
    </source>
</evidence>
<dbReference type="GO" id="GO:0005886">
    <property type="term" value="C:plasma membrane"/>
    <property type="evidence" value="ECO:0007669"/>
    <property type="project" value="UniProtKB-SubCell"/>
</dbReference>
<dbReference type="Proteomes" id="UP000245207">
    <property type="component" value="Unassembled WGS sequence"/>
</dbReference>
<evidence type="ECO:0000256" key="1">
    <source>
        <dbReference type="ARBA" id="ARBA00004162"/>
    </source>
</evidence>
<evidence type="ECO:0000256" key="11">
    <source>
        <dbReference type="ARBA" id="ARBA00048679"/>
    </source>
</evidence>
<keyword evidence="9 12" id="KW-0472">Membrane</keyword>
<reference evidence="13 14" key="1">
    <citation type="journal article" date="2018" name="Mol. Plant">
        <title>The genome of Artemisia annua provides insight into the evolution of Asteraceae family and artemisinin biosynthesis.</title>
        <authorList>
            <person name="Shen Q."/>
            <person name="Zhang L."/>
            <person name="Liao Z."/>
            <person name="Wang S."/>
            <person name="Yan T."/>
            <person name="Shi P."/>
            <person name="Liu M."/>
            <person name="Fu X."/>
            <person name="Pan Q."/>
            <person name="Wang Y."/>
            <person name="Lv Z."/>
            <person name="Lu X."/>
            <person name="Zhang F."/>
            <person name="Jiang W."/>
            <person name="Ma Y."/>
            <person name="Chen M."/>
            <person name="Hao X."/>
            <person name="Li L."/>
            <person name="Tang Y."/>
            <person name="Lv G."/>
            <person name="Zhou Y."/>
            <person name="Sun X."/>
            <person name="Brodelius P.E."/>
            <person name="Rose J.K.C."/>
            <person name="Tang K."/>
        </authorList>
    </citation>
    <scope>NUCLEOTIDE SEQUENCE [LARGE SCALE GENOMIC DNA]</scope>
    <source>
        <strain evidence="14">cv. Huhao1</strain>
        <tissue evidence="13">Leaf</tissue>
    </source>
</reference>
<dbReference type="EMBL" id="PKPP01000586">
    <property type="protein sequence ID" value="PWA90944.1"/>
    <property type="molecule type" value="Genomic_DNA"/>
</dbReference>
<evidence type="ECO:0000313" key="14">
    <source>
        <dbReference type="Proteomes" id="UP000245207"/>
    </source>
</evidence>
<keyword evidence="4" id="KW-0808">Transferase</keyword>
<keyword evidence="14" id="KW-1185">Reference proteome</keyword>
<name>A0A2U1PYU1_ARTAN</name>
<keyword evidence="3" id="KW-0723">Serine/threonine-protein kinase</keyword>
<accession>A0A2U1PYU1</accession>
<evidence type="ECO:0000256" key="5">
    <source>
        <dbReference type="ARBA" id="ARBA00022692"/>
    </source>
</evidence>
<evidence type="ECO:0000256" key="3">
    <source>
        <dbReference type="ARBA" id="ARBA00022527"/>
    </source>
</evidence>
<keyword evidence="7" id="KW-0067">ATP-binding</keyword>
<dbReference type="GO" id="GO:0005524">
    <property type="term" value="F:ATP binding"/>
    <property type="evidence" value="ECO:0007669"/>
    <property type="project" value="UniProtKB-KW"/>
</dbReference>
<evidence type="ECO:0000256" key="9">
    <source>
        <dbReference type="ARBA" id="ARBA00023136"/>
    </source>
</evidence>
<sequence length="166" mass="18700">MLTVIKLHARPLLTRAIDDGKFDSIAYLRLQKQYNHSEMAHMLSSAAVCVCHSAHRMPMMSQVVRALEAEFLLSNLNEGIPPGHNSKYGLLKLSLLTEFPKLTTHLGDWAGVIYARYNYIFALVATLVLFRSGISVYIYGGFAWRLQRILLLEYTQNSLALTLALS</sequence>
<keyword evidence="6" id="KW-0547">Nucleotide-binding</keyword>
<comment type="caution">
    <text evidence="13">The sequence shown here is derived from an EMBL/GenBank/DDBJ whole genome shotgun (WGS) entry which is preliminary data.</text>
</comment>
<proteinExistence type="predicted"/>
<evidence type="ECO:0000256" key="10">
    <source>
        <dbReference type="ARBA" id="ARBA00047899"/>
    </source>
</evidence>
<keyword evidence="5 12" id="KW-0812">Transmembrane</keyword>
<evidence type="ECO:0000256" key="6">
    <source>
        <dbReference type="ARBA" id="ARBA00022741"/>
    </source>
</evidence>
<evidence type="ECO:0000256" key="2">
    <source>
        <dbReference type="ARBA" id="ARBA00012513"/>
    </source>
</evidence>
<dbReference type="OrthoDB" id="4062651at2759"/>
<evidence type="ECO:0000256" key="12">
    <source>
        <dbReference type="SAM" id="Phobius"/>
    </source>
</evidence>
<evidence type="ECO:0000256" key="8">
    <source>
        <dbReference type="ARBA" id="ARBA00022989"/>
    </source>
</evidence>
<comment type="catalytic activity">
    <reaction evidence="11">
        <text>L-seryl-[protein] + ATP = O-phospho-L-seryl-[protein] + ADP + H(+)</text>
        <dbReference type="Rhea" id="RHEA:17989"/>
        <dbReference type="Rhea" id="RHEA-COMP:9863"/>
        <dbReference type="Rhea" id="RHEA-COMP:11604"/>
        <dbReference type="ChEBI" id="CHEBI:15378"/>
        <dbReference type="ChEBI" id="CHEBI:29999"/>
        <dbReference type="ChEBI" id="CHEBI:30616"/>
        <dbReference type="ChEBI" id="CHEBI:83421"/>
        <dbReference type="ChEBI" id="CHEBI:456216"/>
        <dbReference type="EC" id="2.7.11.1"/>
    </reaction>
</comment>
<comment type="subcellular location">
    <subcellularLocation>
        <location evidence="1">Cell membrane</location>
        <topology evidence="1">Single-pass membrane protein</topology>
    </subcellularLocation>
</comment>
<dbReference type="EC" id="2.7.11.1" evidence="2"/>
<protein>
    <recommendedName>
        <fullName evidence="2">non-specific serine/threonine protein kinase</fullName>
        <ecNumber evidence="2">2.7.11.1</ecNumber>
    </recommendedName>
</protein>
<dbReference type="PANTHER" id="PTHR47982:SF35">
    <property type="entry name" value="PROLINE-RICH RECEPTOR-LIKE PROTEIN KINASE PERK1-RELATED"/>
    <property type="match status" value="1"/>
</dbReference>
<evidence type="ECO:0000256" key="4">
    <source>
        <dbReference type="ARBA" id="ARBA00022679"/>
    </source>
</evidence>
<gene>
    <name evidence="13" type="ORF">CTI12_AA095630</name>
</gene>
<dbReference type="PANTHER" id="PTHR47982">
    <property type="entry name" value="PROLINE-RICH RECEPTOR-LIKE PROTEIN KINASE PERK4"/>
    <property type="match status" value="1"/>
</dbReference>
<evidence type="ECO:0000313" key="13">
    <source>
        <dbReference type="EMBL" id="PWA90944.1"/>
    </source>
</evidence>
<dbReference type="GO" id="GO:0004674">
    <property type="term" value="F:protein serine/threonine kinase activity"/>
    <property type="evidence" value="ECO:0007669"/>
    <property type="project" value="UniProtKB-KW"/>
</dbReference>